<reference evidence="2" key="1">
    <citation type="submission" date="2019-08" db="EMBL/GenBank/DDBJ databases">
        <title>Limnoglobus roseus gen. nov., sp. nov., a novel freshwater planctomycete with a giant genome from the family Gemmataceae.</title>
        <authorList>
            <person name="Kulichevskaya I.S."/>
            <person name="Naumoff D.G."/>
            <person name="Miroshnikov K."/>
            <person name="Ivanova A."/>
            <person name="Philippov D.A."/>
            <person name="Hakobyan A."/>
            <person name="Rijpstra I.C."/>
            <person name="Sinninghe Damste J.S."/>
            <person name="Liesack W."/>
            <person name="Dedysh S.N."/>
        </authorList>
    </citation>
    <scope>NUCLEOTIDE SEQUENCE [LARGE SCALE GENOMIC DNA]</scope>
    <source>
        <strain evidence="2">PX52</strain>
    </source>
</reference>
<dbReference type="Proteomes" id="UP000324974">
    <property type="component" value="Chromosome"/>
</dbReference>
<dbReference type="RefSeq" id="WP_168219190.1">
    <property type="nucleotide sequence ID" value="NZ_CP042425.1"/>
</dbReference>
<organism evidence="1 2">
    <name type="scientific">Limnoglobus roseus</name>
    <dbReference type="NCBI Taxonomy" id="2598579"/>
    <lineage>
        <taxon>Bacteria</taxon>
        <taxon>Pseudomonadati</taxon>
        <taxon>Planctomycetota</taxon>
        <taxon>Planctomycetia</taxon>
        <taxon>Gemmatales</taxon>
        <taxon>Gemmataceae</taxon>
        <taxon>Limnoglobus</taxon>
    </lineage>
</organism>
<accession>A0A5C1AHF4</accession>
<protein>
    <submittedName>
        <fullName evidence="1">Uncharacterized protein</fullName>
    </submittedName>
</protein>
<dbReference type="KEGG" id="lrs:PX52LOC_05079"/>
<keyword evidence="2" id="KW-1185">Reference proteome</keyword>
<gene>
    <name evidence="1" type="ORF">PX52LOC_05079</name>
</gene>
<proteinExistence type="predicted"/>
<sequence length="51" mass="5943">MFQIFVGYASVLAVAALYYTWRDGYTPRHQQRSAVNERVAYMLWVAANRNS</sequence>
<evidence type="ECO:0000313" key="1">
    <source>
        <dbReference type="EMBL" id="QEL18065.1"/>
    </source>
</evidence>
<dbReference type="AlphaFoldDB" id="A0A5C1AHF4"/>
<evidence type="ECO:0000313" key="2">
    <source>
        <dbReference type="Proteomes" id="UP000324974"/>
    </source>
</evidence>
<dbReference type="EMBL" id="CP042425">
    <property type="protein sequence ID" value="QEL18065.1"/>
    <property type="molecule type" value="Genomic_DNA"/>
</dbReference>
<name>A0A5C1AHF4_9BACT</name>